<dbReference type="AlphaFoldDB" id="A0A4Y7SUA9"/>
<accession>A0A4Y7SUA9</accession>
<feature type="region of interest" description="Disordered" evidence="1">
    <location>
        <begin position="415"/>
        <end position="562"/>
    </location>
</feature>
<feature type="compositionally biased region" description="Low complexity" evidence="1">
    <location>
        <begin position="508"/>
        <end position="520"/>
    </location>
</feature>
<dbReference type="EMBL" id="QPFP01000059">
    <property type="protein sequence ID" value="TEB25184.1"/>
    <property type="molecule type" value="Genomic_DNA"/>
</dbReference>
<evidence type="ECO:0000313" key="3">
    <source>
        <dbReference type="Proteomes" id="UP000298030"/>
    </source>
</evidence>
<name>A0A4Y7SUA9_COPMI</name>
<reference evidence="2 3" key="1">
    <citation type="journal article" date="2019" name="Nat. Ecol. Evol.">
        <title>Megaphylogeny resolves global patterns of mushroom evolution.</title>
        <authorList>
            <person name="Varga T."/>
            <person name="Krizsan K."/>
            <person name="Foldi C."/>
            <person name="Dima B."/>
            <person name="Sanchez-Garcia M."/>
            <person name="Sanchez-Ramirez S."/>
            <person name="Szollosi G.J."/>
            <person name="Szarkandi J.G."/>
            <person name="Papp V."/>
            <person name="Albert L."/>
            <person name="Andreopoulos W."/>
            <person name="Angelini C."/>
            <person name="Antonin V."/>
            <person name="Barry K.W."/>
            <person name="Bougher N.L."/>
            <person name="Buchanan P."/>
            <person name="Buyck B."/>
            <person name="Bense V."/>
            <person name="Catcheside P."/>
            <person name="Chovatia M."/>
            <person name="Cooper J."/>
            <person name="Damon W."/>
            <person name="Desjardin D."/>
            <person name="Finy P."/>
            <person name="Geml J."/>
            <person name="Haridas S."/>
            <person name="Hughes K."/>
            <person name="Justo A."/>
            <person name="Karasinski D."/>
            <person name="Kautmanova I."/>
            <person name="Kiss B."/>
            <person name="Kocsube S."/>
            <person name="Kotiranta H."/>
            <person name="LaButti K.M."/>
            <person name="Lechner B.E."/>
            <person name="Liimatainen K."/>
            <person name="Lipzen A."/>
            <person name="Lukacs Z."/>
            <person name="Mihaltcheva S."/>
            <person name="Morgado L.N."/>
            <person name="Niskanen T."/>
            <person name="Noordeloos M.E."/>
            <person name="Ohm R.A."/>
            <person name="Ortiz-Santana B."/>
            <person name="Ovrebo C."/>
            <person name="Racz N."/>
            <person name="Riley R."/>
            <person name="Savchenko A."/>
            <person name="Shiryaev A."/>
            <person name="Soop K."/>
            <person name="Spirin V."/>
            <person name="Szebenyi C."/>
            <person name="Tomsovsky M."/>
            <person name="Tulloss R.E."/>
            <person name="Uehling J."/>
            <person name="Grigoriev I.V."/>
            <person name="Vagvolgyi C."/>
            <person name="Papp T."/>
            <person name="Martin F.M."/>
            <person name="Miettinen O."/>
            <person name="Hibbett D.S."/>
            <person name="Nagy L.G."/>
        </authorList>
    </citation>
    <scope>NUCLEOTIDE SEQUENCE [LARGE SCALE GENOMIC DNA]</scope>
    <source>
        <strain evidence="2 3">FP101781</strain>
    </source>
</reference>
<evidence type="ECO:0008006" key="4">
    <source>
        <dbReference type="Google" id="ProtNLM"/>
    </source>
</evidence>
<evidence type="ECO:0000256" key="1">
    <source>
        <dbReference type="SAM" id="MobiDB-lite"/>
    </source>
</evidence>
<proteinExistence type="predicted"/>
<keyword evidence="3" id="KW-1185">Reference proteome</keyword>
<dbReference type="Proteomes" id="UP000298030">
    <property type="component" value="Unassembled WGS sequence"/>
</dbReference>
<feature type="region of interest" description="Disordered" evidence="1">
    <location>
        <begin position="306"/>
        <end position="352"/>
    </location>
</feature>
<comment type="caution">
    <text evidence="2">The sequence shown here is derived from an EMBL/GenBank/DDBJ whole genome shotgun (WGS) entry which is preliminary data.</text>
</comment>
<feature type="compositionally biased region" description="Low complexity" evidence="1">
    <location>
        <begin position="475"/>
        <end position="494"/>
    </location>
</feature>
<dbReference type="Gene3D" id="1.10.10.60">
    <property type="entry name" value="Homeodomain-like"/>
    <property type="match status" value="1"/>
</dbReference>
<evidence type="ECO:0000313" key="2">
    <source>
        <dbReference type="EMBL" id="TEB25184.1"/>
    </source>
</evidence>
<dbReference type="OrthoDB" id="2348945at2759"/>
<organism evidence="2 3">
    <name type="scientific">Coprinellus micaceus</name>
    <name type="common">Glistening ink-cap mushroom</name>
    <name type="synonym">Coprinus micaceus</name>
    <dbReference type="NCBI Taxonomy" id="71717"/>
    <lineage>
        <taxon>Eukaryota</taxon>
        <taxon>Fungi</taxon>
        <taxon>Dikarya</taxon>
        <taxon>Basidiomycota</taxon>
        <taxon>Agaricomycotina</taxon>
        <taxon>Agaricomycetes</taxon>
        <taxon>Agaricomycetidae</taxon>
        <taxon>Agaricales</taxon>
        <taxon>Agaricineae</taxon>
        <taxon>Psathyrellaceae</taxon>
        <taxon>Coprinellus</taxon>
    </lineage>
</organism>
<feature type="compositionally biased region" description="Polar residues" evidence="1">
    <location>
        <begin position="537"/>
        <end position="555"/>
    </location>
</feature>
<feature type="compositionally biased region" description="Low complexity" evidence="1">
    <location>
        <begin position="22"/>
        <end position="33"/>
    </location>
</feature>
<feature type="compositionally biased region" description="Basic residues" evidence="1">
    <location>
        <begin position="116"/>
        <end position="129"/>
    </location>
</feature>
<dbReference type="STRING" id="71717.A0A4Y7SUA9"/>
<feature type="compositionally biased region" description="Low complexity" evidence="1">
    <location>
        <begin position="312"/>
        <end position="352"/>
    </location>
</feature>
<feature type="compositionally biased region" description="Acidic residues" evidence="1">
    <location>
        <begin position="54"/>
        <end position="68"/>
    </location>
</feature>
<protein>
    <recommendedName>
        <fullName evidence="4">Myb-like domain-containing protein</fullName>
    </recommendedName>
</protein>
<gene>
    <name evidence="2" type="ORF">FA13DRAFT_1738608</name>
</gene>
<sequence>MSHSQHYQPLSHALNPALAGAPSRSPYSTSSVYTPPPQPASIPAVRQPQPMQEDLQDDEDQEDDDEGIVEGQLELNSHDRREAPPASPPRTTFLNNGHEPSIQIVQDPGHSQEKRRPGRPRGSKNRKPRAPPGSKSAAVEQPQGHGPPPHPDLTPANQQYYEFQWRVLNLCTEFYGAAEELVKGTNPLVIAQCYHMGPGVKLDPLTMLSDAKRICDTLLANPSQLVANPPPPMYPPLPTLYGSGNAPPGAASSSTAPVITNAQSFVVPLGGQAPGYVSTTAQYPVFATPGQYATAPYYQYPYAAPPPPPSGYYPQAQAQAQAQPQTQAQQQQPTVSQPVASTSTQGTPAPAPVVTTTVTAAGVVNSGPWTDEENERLRQLAEDSKSHTANGEMDWEYVIRHFGDGRTRHQILIRATAMGLKESTTRAPKRRRGGEEEGAASAAAAAQTQATVASPEHQHSATPQASPALQSVQRPGSSSNATPAPGATAGSTSTMPWPMPTMAINTASPLLPSSSSSSSLADQQPRASYYRPRPTDGASQANKQVNPYSLFTANGHSRGDGR</sequence>
<feature type="region of interest" description="Disordered" evidence="1">
    <location>
        <begin position="1"/>
        <end position="156"/>
    </location>
</feature>
<feature type="compositionally biased region" description="Low complexity" evidence="1">
    <location>
        <begin position="439"/>
        <end position="454"/>
    </location>
</feature>
<feature type="compositionally biased region" description="Polar residues" evidence="1">
    <location>
        <begin position="460"/>
        <end position="474"/>
    </location>
</feature>